<name>A0A2N5UIB5_9BASI</name>
<organism evidence="1 2">
    <name type="scientific">Puccinia coronata f. sp. avenae</name>
    <dbReference type="NCBI Taxonomy" id="200324"/>
    <lineage>
        <taxon>Eukaryota</taxon>
        <taxon>Fungi</taxon>
        <taxon>Dikarya</taxon>
        <taxon>Basidiomycota</taxon>
        <taxon>Pucciniomycotina</taxon>
        <taxon>Pucciniomycetes</taxon>
        <taxon>Pucciniales</taxon>
        <taxon>Pucciniaceae</taxon>
        <taxon>Puccinia</taxon>
    </lineage>
</organism>
<dbReference type="AlphaFoldDB" id="A0A2N5UIB5"/>
<evidence type="ECO:0000313" key="1">
    <source>
        <dbReference type="EMBL" id="PLW37426.1"/>
    </source>
</evidence>
<evidence type="ECO:0000313" key="2">
    <source>
        <dbReference type="Proteomes" id="UP000235388"/>
    </source>
</evidence>
<comment type="caution">
    <text evidence="1">The sequence shown here is derived from an EMBL/GenBank/DDBJ whole genome shotgun (WGS) entry which is preliminary data.</text>
</comment>
<accession>A0A2N5UIB5</accession>
<proteinExistence type="predicted"/>
<gene>
    <name evidence="1" type="ORF">PCANC_14831</name>
</gene>
<protein>
    <submittedName>
        <fullName evidence="1">Uncharacterized protein</fullName>
    </submittedName>
</protein>
<reference evidence="1 2" key="1">
    <citation type="submission" date="2017-11" db="EMBL/GenBank/DDBJ databases">
        <title>De novo assembly and phasing of dikaryotic genomes from two isolates of Puccinia coronata f. sp. avenae, the causal agent of oat crown rust.</title>
        <authorList>
            <person name="Miller M.E."/>
            <person name="Zhang Y."/>
            <person name="Omidvar V."/>
            <person name="Sperschneider J."/>
            <person name="Schwessinger B."/>
            <person name="Raley C."/>
            <person name="Palmer J.M."/>
            <person name="Garnica D."/>
            <person name="Upadhyaya N."/>
            <person name="Rathjen J."/>
            <person name="Taylor J.M."/>
            <person name="Park R.F."/>
            <person name="Dodds P.N."/>
            <person name="Hirsch C.D."/>
            <person name="Kianian S.F."/>
            <person name="Figueroa M."/>
        </authorList>
    </citation>
    <scope>NUCLEOTIDE SEQUENCE [LARGE SCALE GENOMIC DNA]</scope>
    <source>
        <strain evidence="1">12NC29</strain>
    </source>
</reference>
<keyword evidence="2" id="KW-1185">Reference proteome</keyword>
<dbReference type="EMBL" id="PGCJ01000222">
    <property type="protein sequence ID" value="PLW37426.1"/>
    <property type="molecule type" value="Genomic_DNA"/>
</dbReference>
<sequence>MNALKIMSQWCTGGTLSTISQRTRSLIILCLQIISLKTWERHRMLKLNLFTFKILHFPLKPQIYFQSNLYPLLQ</sequence>
<dbReference type="Proteomes" id="UP000235388">
    <property type="component" value="Unassembled WGS sequence"/>
</dbReference>